<dbReference type="SUPFAM" id="SSF55486">
    <property type="entry name" value="Metalloproteases ('zincins'), catalytic domain"/>
    <property type="match status" value="1"/>
</dbReference>
<dbReference type="EMBL" id="CP093547">
    <property type="protein sequence ID" value="UNP30610.1"/>
    <property type="molecule type" value="Genomic_DNA"/>
</dbReference>
<organism evidence="2 3">
    <name type="scientific">Lysobacter gummosus</name>
    <dbReference type="NCBI Taxonomy" id="262324"/>
    <lineage>
        <taxon>Bacteria</taxon>
        <taxon>Pseudomonadati</taxon>
        <taxon>Pseudomonadota</taxon>
        <taxon>Gammaproteobacteria</taxon>
        <taxon>Lysobacterales</taxon>
        <taxon>Lysobacteraceae</taxon>
        <taxon>Lysobacter</taxon>
    </lineage>
</organism>
<dbReference type="RefSeq" id="WP_148648747.1">
    <property type="nucleotide sequence ID" value="NZ_CP011131.1"/>
</dbReference>
<dbReference type="Gene3D" id="3.40.390.10">
    <property type="entry name" value="Collagenase (Catalytic Domain)"/>
    <property type="match status" value="1"/>
</dbReference>
<sequence length="424" mass="45283">MMPARNKLLPLNLAIALSLGFAGAASAASPAPLFSSPANAVLRSANTDTAYKAVKAERAAVKVDLVRADTAQINVNQEELLLNLAPGVNLKAHKLQAQSKPDGIVIWQGLVGDPNAQLKRINQFTGAELIDDPEESAIIVRQGDQMSGTVRSGGKLYRIDPLRNGGHTVSLIDEALMPPDHPSAAYSAKPIVPFLNDPKFNEAAALDKAPATVRVMIVYTQAAANAVGNTLTKANLAITESNQSFANSAVNVRFELAGQYTNSYVTAGFNTDLTRFRGTSDGYLDGYHSTRNSIAADVNVLIITDPAYCGLGYLNSNAASAFSVVGASCMTGYYSFAHEIGHNFGAHHDPSNGTNTVYAYGHGYWGPNNAWRTIMAYNCPVNCPRRNYWSNPNITYNGAPMGTAAKNNNARVLNERATTVAAFR</sequence>
<feature type="chain" id="PRO_5046997126" evidence="1">
    <location>
        <begin position="28"/>
        <end position="424"/>
    </location>
</feature>
<keyword evidence="2" id="KW-0378">Hydrolase</keyword>
<proteinExistence type="predicted"/>
<keyword evidence="1" id="KW-0732">Signal</keyword>
<keyword evidence="3" id="KW-1185">Reference proteome</keyword>
<keyword evidence="2" id="KW-0645">Protease</keyword>
<evidence type="ECO:0000313" key="2">
    <source>
        <dbReference type="EMBL" id="UNP30610.1"/>
    </source>
</evidence>
<keyword evidence="2" id="KW-0482">Metalloprotease</keyword>
<protein>
    <submittedName>
        <fullName evidence="2">Zinc-dependent metalloprotease</fullName>
    </submittedName>
</protein>
<dbReference type="InterPro" id="IPR024079">
    <property type="entry name" value="MetalloPept_cat_dom_sf"/>
</dbReference>
<accession>A0ABY3XG48</accession>
<evidence type="ECO:0000256" key="1">
    <source>
        <dbReference type="SAM" id="SignalP"/>
    </source>
</evidence>
<evidence type="ECO:0000313" key="3">
    <source>
        <dbReference type="Proteomes" id="UP000829194"/>
    </source>
</evidence>
<name>A0ABY3XG48_9GAMM</name>
<gene>
    <name evidence="2" type="ORF">MOV92_04915</name>
</gene>
<dbReference type="Pfam" id="PF13688">
    <property type="entry name" value="Reprolysin_5"/>
    <property type="match status" value="1"/>
</dbReference>
<feature type="signal peptide" evidence="1">
    <location>
        <begin position="1"/>
        <end position="27"/>
    </location>
</feature>
<reference evidence="2 3" key="1">
    <citation type="submission" date="2022-03" db="EMBL/GenBank/DDBJ databases">
        <title>Complete genome sequence of Lysobacter capsici VKM B-2533 and Lysobacter gummosus 10.1.1, promising sources of lytic agents.</title>
        <authorList>
            <person name="Tarlachkov S.V."/>
            <person name="Kudryakova I.V."/>
            <person name="Afoshin A.S."/>
            <person name="Leontyevskaya E.A."/>
            <person name="Leontyevskaya N.V."/>
        </authorList>
    </citation>
    <scope>NUCLEOTIDE SEQUENCE [LARGE SCALE GENOMIC DNA]</scope>
    <source>
        <strain evidence="2 3">10.1.1</strain>
    </source>
</reference>
<dbReference type="GO" id="GO:0008237">
    <property type="term" value="F:metallopeptidase activity"/>
    <property type="evidence" value="ECO:0007669"/>
    <property type="project" value="UniProtKB-KW"/>
</dbReference>
<dbReference type="Proteomes" id="UP000829194">
    <property type="component" value="Chromosome"/>
</dbReference>